<comment type="caution">
    <text evidence="1">The sequence shown here is derived from an EMBL/GenBank/DDBJ whole genome shotgun (WGS) entry which is preliminary data.</text>
</comment>
<dbReference type="Proteomes" id="UP000011682">
    <property type="component" value="Unassembled WGS sequence"/>
</dbReference>
<reference evidence="1" key="1">
    <citation type="submission" date="2013-05" db="EMBL/GenBank/DDBJ databases">
        <title>Genome assembly of Cystobacter fuscus DSM 2262.</title>
        <authorList>
            <person name="Sharma G."/>
            <person name="Khatri I."/>
            <person name="Kaur C."/>
            <person name="Mayilraj S."/>
            <person name="Subramanian S."/>
        </authorList>
    </citation>
    <scope>NUCLEOTIDE SEQUENCE [LARGE SCALE GENOMIC DNA]</scope>
    <source>
        <strain evidence="1">DSM 2262</strain>
    </source>
</reference>
<dbReference type="RefSeq" id="WP_020917926.1">
    <property type="nucleotide sequence ID" value="NZ_ANAH02000005.1"/>
</dbReference>
<evidence type="ECO:0000313" key="2">
    <source>
        <dbReference type="Proteomes" id="UP000011682"/>
    </source>
</evidence>
<dbReference type="AlphaFoldDB" id="S9R4G1"/>
<organism evidence="1 2">
    <name type="scientific">Cystobacter fuscus (strain ATCC 25194 / DSM 2262 / NBRC 100088 / M29)</name>
    <dbReference type="NCBI Taxonomy" id="1242864"/>
    <lineage>
        <taxon>Bacteria</taxon>
        <taxon>Pseudomonadati</taxon>
        <taxon>Myxococcota</taxon>
        <taxon>Myxococcia</taxon>
        <taxon>Myxococcales</taxon>
        <taxon>Cystobacterineae</taxon>
        <taxon>Archangiaceae</taxon>
        <taxon>Cystobacter</taxon>
    </lineage>
</organism>
<sequence>MHLFDESAFPWCQGGQLALVSPPGGPPPALEHPLVEAAFEPRRTEKVLGGAENQPFALMRAGPDGDFAHIVVREEQAATLWSRLSESCAEAAVPLRVVDGPTFSRTRWVTADT</sequence>
<evidence type="ECO:0000313" key="1">
    <source>
        <dbReference type="EMBL" id="EPX63783.1"/>
    </source>
</evidence>
<accession>S9R4G1</accession>
<gene>
    <name evidence="1" type="ORF">D187_006192</name>
</gene>
<proteinExistence type="predicted"/>
<name>S9R4G1_CYSF2</name>
<protein>
    <submittedName>
        <fullName evidence="1">Uncharacterized protein</fullName>
    </submittedName>
</protein>
<keyword evidence="2" id="KW-1185">Reference proteome</keyword>
<dbReference type="EMBL" id="ANAH02000005">
    <property type="protein sequence ID" value="EPX63783.1"/>
    <property type="molecule type" value="Genomic_DNA"/>
</dbReference>
<dbReference type="OrthoDB" id="9179980at2"/>